<keyword evidence="3" id="KW-1185">Reference proteome</keyword>
<dbReference type="Proteomes" id="UP000320216">
    <property type="component" value="Chromosome"/>
</dbReference>
<reference evidence="2 3" key="1">
    <citation type="submission" date="2019-07" db="EMBL/GenBank/DDBJ databases">
        <title>Full genome sequence of Humibacter sp. WJ7-1.</title>
        <authorList>
            <person name="Im W.-T."/>
        </authorList>
    </citation>
    <scope>NUCLEOTIDE SEQUENCE [LARGE SCALE GENOMIC DNA]</scope>
    <source>
        <strain evidence="2 3">WJ7-1</strain>
    </source>
</reference>
<evidence type="ECO:0000256" key="1">
    <source>
        <dbReference type="SAM" id="SignalP"/>
    </source>
</evidence>
<name>A0A5B8M650_9MICO</name>
<dbReference type="OrthoDB" id="5116551at2"/>
<evidence type="ECO:0000313" key="2">
    <source>
        <dbReference type="EMBL" id="QDZ15756.1"/>
    </source>
</evidence>
<evidence type="ECO:0000313" key="3">
    <source>
        <dbReference type="Proteomes" id="UP000320216"/>
    </source>
</evidence>
<feature type="signal peptide" evidence="1">
    <location>
        <begin position="1"/>
        <end position="23"/>
    </location>
</feature>
<dbReference type="EMBL" id="CP042305">
    <property type="protein sequence ID" value="QDZ15756.1"/>
    <property type="molecule type" value="Genomic_DNA"/>
</dbReference>
<accession>A0A5B8M650</accession>
<organism evidence="2 3">
    <name type="scientific">Humibacter ginsenosidimutans</name>
    <dbReference type="NCBI Taxonomy" id="2599293"/>
    <lineage>
        <taxon>Bacteria</taxon>
        <taxon>Bacillati</taxon>
        <taxon>Actinomycetota</taxon>
        <taxon>Actinomycetes</taxon>
        <taxon>Micrococcales</taxon>
        <taxon>Microbacteriaceae</taxon>
        <taxon>Humibacter</taxon>
    </lineage>
</organism>
<keyword evidence="1" id="KW-0732">Signal</keyword>
<dbReference type="RefSeq" id="WP_146321790.1">
    <property type="nucleotide sequence ID" value="NZ_CP042305.1"/>
</dbReference>
<feature type="chain" id="PRO_5022854714" evidence="1">
    <location>
        <begin position="24"/>
        <end position="208"/>
    </location>
</feature>
<dbReference type="AlphaFoldDB" id="A0A5B8M650"/>
<protein>
    <submittedName>
        <fullName evidence="2">Uncharacterized protein</fullName>
    </submittedName>
</protein>
<gene>
    <name evidence="2" type="ORF">FPZ11_14195</name>
</gene>
<dbReference type="KEGG" id="huw:FPZ11_14195"/>
<proteinExistence type="predicted"/>
<sequence length="208" mass="21573">MTAAAAASLFLAGSAMVAIPANASTTPTGAVYADELIAHTQSLHVSGAVSQQSLEQTKFDSAGFTRPDGSPAITVGGTTNIDWAALVLQDGGFPVTPNNLTVMLQWMDSENDPNSWWLRNNPLNNGLGSGGGAGFGSYHNLTIAASYVAQQLHRDLFSGIAQAFAANSPVSVSVQAIIDSPWAGSHYGYGSIWHGVDVPIVSAPADDW</sequence>